<feature type="non-terminal residue" evidence="5">
    <location>
        <position position="728"/>
    </location>
</feature>
<dbReference type="AlphaFoldDB" id="A0A292Q080"/>
<dbReference type="InterPro" id="IPR036770">
    <property type="entry name" value="Ankyrin_rpt-contain_sf"/>
</dbReference>
<dbReference type="Pfam" id="PF24883">
    <property type="entry name" value="NPHP3_N"/>
    <property type="match status" value="1"/>
</dbReference>
<keyword evidence="6" id="KW-1185">Reference proteome</keyword>
<name>A0A292Q080_9PEZI</name>
<dbReference type="Proteomes" id="UP001412239">
    <property type="component" value="Unassembled WGS sequence"/>
</dbReference>
<organism evidence="5 6">
    <name type="scientific">Tuber aestivum</name>
    <name type="common">summer truffle</name>
    <dbReference type="NCBI Taxonomy" id="59557"/>
    <lineage>
        <taxon>Eukaryota</taxon>
        <taxon>Fungi</taxon>
        <taxon>Dikarya</taxon>
        <taxon>Ascomycota</taxon>
        <taxon>Pezizomycotina</taxon>
        <taxon>Pezizomycetes</taxon>
        <taxon>Pezizales</taxon>
        <taxon>Tuberaceae</taxon>
        <taxon>Tuber</taxon>
    </lineage>
</organism>
<evidence type="ECO:0000259" key="4">
    <source>
        <dbReference type="Pfam" id="PF24883"/>
    </source>
</evidence>
<gene>
    <name evidence="5" type="ORF">GSTUAT00003509001</name>
</gene>
<proteinExistence type="predicted"/>
<dbReference type="SUPFAM" id="SSF52540">
    <property type="entry name" value="P-loop containing nucleoside triphosphate hydrolases"/>
    <property type="match status" value="1"/>
</dbReference>
<dbReference type="PANTHER" id="PTHR10039">
    <property type="entry name" value="AMELOGENIN"/>
    <property type="match status" value="1"/>
</dbReference>
<feature type="repeat" description="ANK" evidence="2">
    <location>
        <begin position="690"/>
        <end position="719"/>
    </location>
</feature>
<dbReference type="EMBL" id="LN890993">
    <property type="protein sequence ID" value="CUS12375.1"/>
    <property type="molecule type" value="Genomic_DNA"/>
</dbReference>
<dbReference type="InterPro" id="IPR027417">
    <property type="entry name" value="P-loop_NTPase"/>
</dbReference>
<dbReference type="Pfam" id="PF00023">
    <property type="entry name" value="Ank"/>
    <property type="match status" value="1"/>
</dbReference>
<keyword evidence="3" id="KW-0732">Signal</keyword>
<dbReference type="Gene3D" id="3.40.50.300">
    <property type="entry name" value="P-loop containing nucleotide triphosphate hydrolases"/>
    <property type="match status" value="1"/>
</dbReference>
<protein>
    <recommendedName>
        <fullName evidence="4">Nephrocystin 3-like N-terminal domain-containing protein</fullName>
    </recommendedName>
</protein>
<evidence type="ECO:0000313" key="6">
    <source>
        <dbReference type="Proteomes" id="UP001412239"/>
    </source>
</evidence>
<evidence type="ECO:0000256" key="2">
    <source>
        <dbReference type="PROSITE-ProRule" id="PRU00023"/>
    </source>
</evidence>
<dbReference type="PANTHER" id="PTHR10039:SF16">
    <property type="entry name" value="GPI INOSITOL-DEACYLASE"/>
    <property type="match status" value="1"/>
</dbReference>
<evidence type="ECO:0000256" key="1">
    <source>
        <dbReference type="ARBA" id="ARBA00022737"/>
    </source>
</evidence>
<feature type="signal peptide" evidence="3">
    <location>
        <begin position="1"/>
        <end position="23"/>
    </location>
</feature>
<evidence type="ECO:0000256" key="3">
    <source>
        <dbReference type="SAM" id="SignalP"/>
    </source>
</evidence>
<keyword evidence="1" id="KW-0677">Repeat</keyword>
<dbReference type="PROSITE" id="PS50297">
    <property type="entry name" value="ANK_REP_REGION"/>
    <property type="match status" value="1"/>
</dbReference>
<evidence type="ECO:0000313" key="5">
    <source>
        <dbReference type="EMBL" id="CUS12375.1"/>
    </source>
</evidence>
<dbReference type="SUPFAM" id="SSF48403">
    <property type="entry name" value="Ankyrin repeat"/>
    <property type="match status" value="1"/>
</dbReference>
<dbReference type="PROSITE" id="PS50088">
    <property type="entry name" value="ANK_REPEAT"/>
    <property type="match status" value="1"/>
</dbReference>
<feature type="domain" description="Nephrocystin 3-like N-terminal" evidence="4">
    <location>
        <begin position="181"/>
        <end position="349"/>
    </location>
</feature>
<accession>A0A292Q080</accession>
<dbReference type="InterPro" id="IPR002110">
    <property type="entry name" value="Ankyrin_rpt"/>
</dbReference>
<feature type="chain" id="PRO_5012945713" description="Nephrocystin 3-like N-terminal domain-containing protein" evidence="3">
    <location>
        <begin position="24"/>
        <end position="728"/>
    </location>
</feature>
<dbReference type="InterPro" id="IPR056884">
    <property type="entry name" value="NPHP3-like_N"/>
</dbReference>
<sequence>MAEPISLIASVLTLIHLGAKVYKLCDDYCEVVKGSEQDFKKLGDEIRGIDQQLKEIERLAEQGDVNNPQYPELLEWTRGKCLKEYTAALEELEAKLNVPGWRKSSRKLVWPFRKPKMDRYLGLVEEQRSKLHLLLTTATTKTVTKVLRKLDEKELRKVQKWLNVVDPAANYSSTLAVREPGTGGWLLGGPEYMDWKEGRGGVLWLHGIPGCGKSVLSATAIEDVQHLCNANDDYALAYFYFTFSDSEKQELHNMLLSLIGQLPKRPSDRGLPGAVVDLYNTTKAIGKSVDTTALKDLLSHIIKDFRKTFIVLDALDEFPKDTREHLLSWIGELTVDHKAGSLCILATSRPEADIVGSLEPLAAFSISLQSKTVDPDIRTYVQKSLGGKDRFKKFTKAIKDEIEDTLVSRSQGMFRWVDCLLRILQECITPNDVRAALRELPPDLDSVYLRILESIHEKQGEYLRRAMHWLAFSAVPLTLGQLAEAVVIGYDVDKYGEDPETGAIFNMDCFMSICPSLISFEDARDDESSPQENRRLRLAHFSVKEYLISDRAAQGPSACYHISEDKANSLMGYSCLSRILRQSAQGAIHGSKVAETSFLYHSARYWFVYTRCIEDTAPTPLSEAAVKVLELGKGWLDIYNPDNPHILGSKIYAPPIYYCSLLNLVTACKSLVDRNADTVNVNAQGGWYGSALQAAAKNENESVVRLLLERGAEVNTQGGHYGNALQAA</sequence>
<dbReference type="Gene3D" id="1.25.40.20">
    <property type="entry name" value="Ankyrin repeat-containing domain"/>
    <property type="match status" value="1"/>
</dbReference>
<reference evidence="5" key="1">
    <citation type="submission" date="2015-10" db="EMBL/GenBank/DDBJ databases">
        <authorList>
            <person name="Regsiter A."/>
            <person name="william w."/>
        </authorList>
    </citation>
    <scope>NUCLEOTIDE SEQUENCE</scope>
    <source>
        <strain evidence="5">Montdore</strain>
    </source>
</reference>
<keyword evidence="2" id="KW-0040">ANK repeat</keyword>